<dbReference type="GO" id="GO:0016791">
    <property type="term" value="F:phosphatase activity"/>
    <property type="evidence" value="ECO:0007669"/>
    <property type="project" value="TreeGrafter"/>
</dbReference>
<keyword evidence="6" id="KW-1185">Reference proteome</keyword>
<dbReference type="PANTHER" id="PTHR11567">
    <property type="entry name" value="ACID PHOSPHATASE-RELATED"/>
    <property type="match status" value="1"/>
</dbReference>
<dbReference type="InterPro" id="IPR050645">
    <property type="entry name" value="Histidine_acid_phosphatase"/>
</dbReference>
<dbReference type="AlphaFoldDB" id="A0A5N5XC24"/>
<feature type="compositionally biased region" description="Polar residues" evidence="2">
    <location>
        <begin position="1116"/>
        <end position="1141"/>
    </location>
</feature>
<name>A0A5N5XC24_9EURO</name>
<keyword evidence="3" id="KW-1133">Transmembrane helix</keyword>
<feature type="region of interest" description="Disordered" evidence="2">
    <location>
        <begin position="1102"/>
        <end position="1148"/>
    </location>
</feature>
<sequence length="1148" mass="125484">MLISNGSLFTAAAVLHASLASAQDLKEQVWAIFAYSLYGDSIPTALPRPRALTPYGASELYAAGSFFRDRYVAIHANDSTPNTRIRNLSPYMIDAEEVNVLSTTDPSVVASAQAFMQGLYPPLRDSFNTTTYFDSSYRLANGSLATAPLDGYQYPQIVTLDSADPRSIKLDGQTGCLMHQVGNSEYKFSPEAQQVAQDSAAFYSKIYPLSLSGVLDPSSANYENALYISEYLDYESLHNETLLHNINQEDIDRARSLADHYVFSTNGNTTSTKAIGSDGIRTIAGRTLASSILDAFDNNIEYRGTNGKMTLVFGSHEPAVSLTSLMQLASPQHENFYGRPTLGASMVFELYSLENGSNPVYPDPSQLYVRFLLRNGTQNPEFRPYPLFRHSPSNIAIPYAEFQAEMNEFSLGSAKEWCLICNSQSTFCSGILDRPQNPGTNDKGLRPAVAGVIGAVVTLVTLALFAIVGFLVCGIRMDRTRRSSLGGFKGNSKMASDSDLTVKNATLEDAKPADNQASKINGAGLTVVRGHERSGSWEMKGQQGDNTNHSSSEQAVSPFTHPDEEEWQIHSTLQPVTAQETPRSDLAQIDAGFARFLKDHTSPKHQRVTAGGRIVPMEPQAPVPKIKLPVDKQHGRDTDVEVSGSLPGFDRDSVSVNLPVDSIEASSNTSDVTNNSILPTGILPDLARLSVTNGVIGQVLQGPGYTPKTPWTPITSGYVSQSSLPLAFSHQQLPQLEQQSQMAYVPVLPDHVSYGFGSDIHAGFPNMYQSLNVQNPMPSIPTSFQSHLSVPTASSDFSSCRNAVGTGSSSAFSQYQLDYDPCYPAFVPQFYQPVGDQLPTFNQPPCSPGTFQELPHPRCLDEAKNQHDSLSTQLLCLDRHMALHTWDISPQSKKLLVEQRKSLVRELDVVRMYREHLDLIFGEHGNPLDGQKETVVDFPVPSGTYLPGNMTNRQAFPEPASSASSASYLSQAMPAPLTPSTLPLLSIESGGFTPAFSWQTLENPSFHGKTIGVRNLAPSPLDLRHLYYKIEEAAKRGEPVDGLLHELSVVSTRLVKQRREEYETSLRPAPSKQVLRPLSSGKVNITRVPSSHRPIKDVKKLWISEASPTKPERNCGETSSMSGNEGNDRLSSSYASTTDSWATIHEGK</sequence>
<keyword evidence="4" id="KW-0732">Signal</keyword>
<comment type="similarity">
    <text evidence="1">Belongs to the histidine acid phosphatase family.</text>
</comment>
<evidence type="ECO:0000256" key="1">
    <source>
        <dbReference type="ARBA" id="ARBA00005375"/>
    </source>
</evidence>
<feature type="region of interest" description="Disordered" evidence="2">
    <location>
        <begin position="531"/>
        <end position="559"/>
    </location>
</feature>
<gene>
    <name evidence="5" type="ORF">BDV29DRAFT_197274</name>
</gene>
<evidence type="ECO:0000256" key="3">
    <source>
        <dbReference type="SAM" id="Phobius"/>
    </source>
</evidence>
<dbReference type="Proteomes" id="UP000326565">
    <property type="component" value="Unassembled WGS sequence"/>
</dbReference>
<accession>A0A5N5XC24</accession>
<evidence type="ECO:0000313" key="6">
    <source>
        <dbReference type="Proteomes" id="UP000326565"/>
    </source>
</evidence>
<proteinExistence type="inferred from homology"/>
<evidence type="ECO:0000256" key="4">
    <source>
        <dbReference type="SAM" id="SignalP"/>
    </source>
</evidence>
<feature type="compositionally biased region" description="Polar residues" evidence="2">
    <location>
        <begin position="543"/>
        <end position="557"/>
    </location>
</feature>
<dbReference type="SUPFAM" id="SSF53254">
    <property type="entry name" value="Phosphoglycerate mutase-like"/>
    <property type="match status" value="1"/>
</dbReference>
<protein>
    <submittedName>
        <fullName evidence="5">Histidine phosphatase superfamily</fullName>
    </submittedName>
</protein>
<evidence type="ECO:0000256" key="2">
    <source>
        <dbReference type="SAM" id="MobiDB-lite"/>
    </source>
</evidence>
<organism evidence="5 6">
    <name type="scientific">Aspergillus leporis</name>
    <dbReference type="NCBI Taxonomy" id="41062"/>
    <lineage>
        <taxon>Eukaryota</taxon>
        <taxon>Fungi</taxon>
        <taxon>Dikarya</taxon>
        <taxon>Ascomycota</taxon>
        <taxon>Pezizomycotina</taxon>
        <taxon>Eurotiomycetes</taxon>
        <taxon>Eurotiomycetidae</taxon>
        <taxon>Eurotiales</taxon>
        <taxon>Aspergillaceae</taxon>
        <taxon>Aspergillus</taxon>
        <taxon>Aspergillus subgen. Circumdati</taxon>
    </lineage>
</organism>
<dbReference type="PANTHER" id="PTHR11567:SF127">
    <property type="entry name" value="HISTIDINE ACID PHOSPHATASE"/>
    <property type="match status" value="1"/>
</dbReference>
<dbReference type="OrthoDB" id="258392at2759"/>
<dbReference type="Pfam" id="PF00328">
    <property type="entry name" value="His_Phos_2"/>
    <property type="match status" value="1"/>
</dbReference>
<reference evidence="5 6" key="1">
    <citation type="submission" date="2019-04" db="EMBL/GenBank/DDBJ databases">
        <title>Friends and foes A comparative genomics study of 23 Aspergillus species from section Flavi.</title>
        <authorList>
            <consortium name="DOE Joint Genome Institute"/>
            <person name="Kjaerbolling I."/>
            <person name="Vesth T."/>
            <person name="Frisvad J.C."/>
            <person name="Nybo J.L."/>
            <person name="Theobald S."/>
            <person name="Kildgaard S."/>
            <person name="Isbrandt T."/>
            <person name="Kuo A."/>
            <person name="Sato A."/>
            <person name="Lyhne E.K."/>
            <person name="Kogle M.E."/>
            <person name="Wiebenga A."/>
            <person name="Kun R.S."/>
            <person name="Lubbers R.J."/>
            <person name="Makela M.R."/>
            <person name="Barry K."/>
            <person name="Chovatia M."/>
            <person name="Clum A."/>
            <person name="Daum C."/>
            <person name="Haridas S."/>
            <person name="He G."/>
            <person name="LaButti K."/>
            <person name="Lipzen A."/>
            <person name="Mondo S."/>
            <person name="Riley R."/>
            <person name="Salamov A."/>
            <person name="Simmons B.A."/>
            <person name="Magnuson J.K."/>
            <person name="Henrissat B."/>
            <person name="Mortensen U.H."/>
            <person name="Larsen T.O."/>
            <person name="Devries R.P."/>
            <person name="Grigoriev I.V."/>
            <person name="Machida M."/>
            <person name="Baker S.E."/>
            <person name="Andersen M.R."/>
        </authorList>
    </citation>
    <scope>NUCLEOTIDE SEQUENCE [LARGE SCALE GENOMIC DNA]</scope>
    <source>
        <strain evidence="5 6">CBS 151.66</strain>
    </source>
</reference>
<feature type="chain" id="PRO_5024852999" evidence="4">
    <location>
        <begin position="23"/>
        <end position="1148"/>
    </location>
</feature>
<dbReference type="Gene3D" id="3.40.50.1240">
    <property type="entry name" value="Phosphoglycerate mutase-like"/>
    <property type="match status" value="1"/>
</dbReference>
<keyword evidence="3" id="KW-0812">Transmembrane</keyword>
<evidence type="ECO:0000313" key="5">
    <source>
        <dbReference type="EMBL" id="KAB8078216.1"/>
    </source>
</evidence>
<keyword evidence="3" id="KW-0472">Membrane</keyword>
<dbReference type="InterPro" id="IPR029033">
    <property type="entry name" value="His_PPase_superfam"/>
</dbReference>
<feature type="signal peptide" evidence="4">
    <location>
        <begin position="1"/>
        <end position="22"/>
    </location>
</feature>
<dbReference type="EMBL" id="ML732160">
    <property type="protein sequence ID" value="KAB8078216.1"/>
    <property type="molecule type" value="Genomic_DNA"/>
</dbReference>
<feature type="transmembrane region" description="Helical" evidence="3">
    <location>
        <begin position="448"/>
        <end position="473"/>
    </location>
</feature>
<dbReference type="InterPro" id="IPR000560">
    <property type="entry name" value="His_Pase_clade-2"/>
</dbReference>